<evidence type="ECO:0000313" key="1">
    <source>
        <dbReference type="EMBL" id="KAL1514683.1"/>
    </source>
</evidence>
<gene>
    <name evidence="1" type="ORF">AB1Y20_003771</name>
</gene>
<proteinExistence type="predicted"/>
<evidence type="ECO:0000313" key="2">
    <source>
        <dbReference type="Proteomes" id="UP001515480"/>
    </source>
</evidence>
<comment type="caution">
    <text evidence="1">The sequence shown here is derived from an EMBL/GenBank/DDBJ whole genome shotgun (WGS) entry which is preliminary data.</text>
</comment>
<name>A0AB34J7T7_PRYPA</name>
<reference evidence="1 2" key="1">
    <citation type="journal article" date="2024" name="Science">
        <title>Giant polyketide synthase enzymes in the biosynthesis of giant marine polyether toxins.</title>
        <authorList>
            <person name="Fallon T.R."/>
            <person name="Shende V.V."/>
            <person name="Wierzbicki I.H."/>
            <person name="Pendleton A.L."/>
            <person name="Watervoot N.F."/>
            <person name="Auber R.P."/>
            <person name="Gonzalez D.J."/>
            <person name="Wisecaver J.H."/>
            <person name="Moore B.S."/>
        </authorList>
    </citation>
    <scope>NUCLEOTIDE SEQUENCE [LARGE SCALE GENOMIC DNA]</scope>
    <source>
        <strain evidence="1 2">12B1</strain>
    </source>
</reference>
<dbReference type="EMBL" id="JBGBPQ010000012">
    <property type="protein sequence ID" value="KAL1514683.1"/>
    <property type="molecule type" value="Genomic_DNA"/>
</dbReference>
<protein>
    <submittedName>
        <fullName evidence="1">Uncharacterized protein</fullName>
    </submittedName>
</protein>
<organism evidence="1 2">
    <name type="scientific">Prymnesium parvum</name>
    <name type="common">Toxic golden alga</name>
    <dbReference type="NCBI Taxonomy" id="97485"/>
    <lineage>
        <taxon>Eukaryota</taxon>
        <taxon>Haptista</taxon>
        <taxon>Haptophyta</taxon>
        <taxon>Prymnesiophyceae</taxon>
        <taxon>Prymnesiales</taxon>
        <taxon>Prymnesiaceae</taxon>
        <taxon>Prymnesium</taxon>
    </lineage>
</organism>
<dbReference type="Proteomes" id="UP001515480">
    <property type="component" value="Unassembled WGS sequence"/>
</dbReference>
<sequence length="373" mass="40778">MKCHYYPTDTSEHALHLMEVALVHMNTDLQGFLPSCVNRYAHLIIRRRAAPPARRERAAFALTAILPWASAGFILGDSEAMITNRPADETISRLIRALSTYGASSVDAAQSTLGRLMSWVVVHHPEARVVEGSHVSDFLAQDRPSAATLASLAWLRDHCGLAIPARGPACRPYKGRPPAATHTKESLSLDAVVGLEFLATHHPSALVRGQAGGWSLLVRLALRVEQAQSCVLNAVVRHEFQGKLFTFVVGAVRRDKNPNPAQRRPRPVWGVIDGLDSPDCLYRALQEMLSGVESSRFLIRDTDRPHTPRQSCVTNRALSFARFDSIPSVNLQIASPCRTRPSCSALNTDLAAASLHSAACWPTVPLSSSRRAL</sequence>
<accession>A0AB34J7T7</accession>
<dbReference type="AlphaFoldDB" id="A0AB34J7T7"/>
<keyword evidence="2" id="KW-1185">Reference proteome</keyword>